<dbReference type="InterPro" id="IPR001841">
    <property type="entry name" value="Znf_RING"/>
</dbReference>
<keyword evidence="2" id="KW-0812">Transmembrane</keyword>
<feature type="region of interest" description="Disordered" evidence="9">
    <location>
        <begin position="330"/>
        <end position="350"/>
    </location>
</feature>
<dbReference type="STRING" id="100787.A0A0G4N6T2"/>
<evidence type="ECO:0000256" key="5">
    <source>
        <dbReference type="ARBA" id="ARBA00022833"/>
    </source>
</evidence>
<gene>
    <name evidence="11" type="ORF">BN1708_008686</name>
    <name evidence="12" type="ORF">HYQ45_017503</name>
</gene>
<name>A0A0G4N6T2_VERLO</name>
<evidence type="ECO:0000313" key="13">
    <source>
        <dbReference type="Proteomes" id="UP000044602"/>
    </source>
</evidence>
<feature type="compositionally biased region" description="Basic and acidic residues" evidence="9">
    <location>
        <begin position="224"/>
        <end position="255"/>
    </location>
</feature>
<evidence type="ECO:0000256" key="8">
    <source>
        <dbReference type="PROSITE-ProRule" id="PRU00175"/>
    </source>
</evidence>
<dbReference type="PANTHER" id="PTHR46283">
    <property type="entry name" value="E3 UBIQUITIN-PROTEIN LIGASE MARCH5"/>
    <property type="match status" value="1"/>
</dbReference>
<evidence type="ECO:0000256" key="4">
    <source>
        <dbReference type="ARBA" id="ARBA00022771"/>
    </source>
</evidence>
<protein>
    <submittedName>
        <fullName evidence="12">E3 ubiquitin-protein ligase MARCHF5 like</fullName>
    </submittedName>
</protein>
<dbReference type="Proteomes" id="UP000689129">
    <property type="component" value="Unassembled WGS sequence"/>
</dbReference>
<evidence type="ECO:0000256" key="3">
    <source>
        <dbReference type="ARBA" id="ARBA00022723"/>
    </source>
</evidence>
<keyword evidence="3" id="KW-0479">Metal-binding</keyword>
<proteinExistence type="predicted"/>
<dbReference type="EMBL" id="CVQH01027305">
    <property type="protein sequence ID" value="CRK42168.1"/>
    <property type="molecule type" value="Genomic_DNA"/>
</dbReference>
<keyword evidence="6" id="KW-1133">Transmembrane helix</keyword>
<sequence length="457" mass="50423">MAANEAPAAVGRCFVCLTDQDESAGEEWVHPCPCSLEGHQDCMMHWLAELERENKPFQCPVCKAAISVDEPFDPAVAVGNRLHQAFSRLSPPLLGTGLAIGTWLGLATYGDVAFQIFAGPEARFHFLNDPRQEHGARLGRYLGLGAVAPTLILSHSIPGLGNVIFLPLAALFGTFHMARDEHFFSWPPSPELVCTAFPYVRAMYRNLWRELIRPYENKLDRRIAGLPEPEPRQDQGQRDGGHHHHDDHDHGHDDEGGIAGMLDAAINLLDIPEVDVELQVEEQIVHVGEDDPRLGQEGFRVEIHEDVEFDAPADGEQIPDLIAIEEQRHDEHEAAPAPRVAGAAAAPPPMNDQRQWNLHASLRDVANALASALLLPAISSGAGELLQLLLPKHLTTLSGKSFGRPGLLQQTWGRSLAGGCMYLVLRDAFKLYTKYRRAVNKPLRKVRNVDRKRPGSS</sequence>
<evidence type="ECO:0000313" key="12">
    <source>
        <dbReference type="EMBL" id="KAG7110797.1"/>
    </source>
</evidence>
<reference evidence="12" key="2">
    <citation type="journal article" date="2021" name="Mol. Plant Pathol.">
        <title>A 20-kb lineage-specific genomic region tames virulence in pathogenic amphidiploid Verticillium longisporum.</title>
        <authorList>
            <person name="Harting R."/>
            <person name="Starke J."/>
            <person name="Kusch H."/>
            <person name="Poggeler S."/>
            <person name="Maurus I."/>
            <person name="Schluter R."/>
            <person name="Landesfeind M."/>
            <person name="Bulla I."/>
            <person name="Nowrousian M."/>
            <person name="de Jonge R."/>
            <person name="Stahlhut G."/>
            <person name="Hoff K.J."/>
            <person name="Asshauer K.P."/>
            <person name="Thurmer A."/>
            <person name="Stanke M."/>
            <person name="Daniel R."/>
            <person name="Morgenstern B."/>
            <person name="Thomma B.P.H.J."/>
            <person name="Kronstad J.W."/>
            <person name="Braus-Stromeyer S.A."/>
            <person name="Braus G.H."/>
        </authorList>
    </citation>
    <scope>NUCLEOTIDE SEQUENCE</scope>
    <source>
        <strain evidence="12">Vl32</strain>
    </source>
</reference>
<evidence type="ECO:0000256" key="1">
    <source>
        <dbReference type="ARBA" id="ARBA00004141"/>
    </source>
</evidence>
<keyword evidence="5" id="KW-0862">Zinc</keyword>
<evidence type="ECO:0000256" key="9">
    <source>
        <dbReference type="SAM" id="MobiDB-lite"/>
    </source>
</evidence>
<accession>A0A0G4N6T2</accession>
<dbReference type="GO" id="GO:0016020">
    <property type="term" value="C:membrane"/>
    <property type="evidence" value="ECO:0007669"/>
    <property type="project" value="UniProtKB-SubCell"/>
</dbReference>
<dbReference type="PROSITE" id="PS50089">
    <property type="entry name" value="ZF_RING_2"/>
    <property type="match status" value="1"/>
</dbReference>
<dbReference type="InterPro" id="IPR013083">
    <property type="entry name" value="Znf_RING/FYVE/PHD"/>
</dbReference>
<evidence type="ECO:0000256" key="6">
    <source>
        <dbReference type="ARBA" id="ARBA00022989"/>
    </source>
</evidence>
<feature type="domain" description="RING-type" evidence="10">
    <location>
        <begin position="13"/>
        <end position="63"/>
    </location>
</feature>
<comment type="subcellular location">
    <subcellularLocation>
        <location evidence="1">Membrane</location>
        <topology evidence="1">Multi-pass membrane protein</topology>
    </subcellularLocation>
</comment>
<keyword evidence="7" id="KW-0472">Membrane</keyword>
<dbReference type="Gene3D" id="3.30.40.10">
    <property type="entry name" value="Zinc/RING finger domain, C3HC4 (zinc finger)"/>
    <property type="match status" value="1"/>
</dbReference>
<dbReference type="InterPro" id="IPR011016">
    <property type="entry name" value="Znf_RING-CH"/>
</dbReference>
<reference evidence="11 13" key="1">
    <citation type="submission" date="2015-05" db="EMBL/GenBank/DDBJ databases">
        <authorList>
            <person name="Wang D.B."/>
            <person name="Wang M."/>
        </authorList>
    </citation>
    <scope>NUCLEOTIDE SEQUENCE [LARGE SCALE GENOMIC DNA]</scope>
    <source>
        <strain evidence="11">VL1</strain>
    </source>
</reference>
<evidence type="ECO:0000259" key="10">
    <source>
        <dbReference type="PROSITE" id="PS50089"/>
    </source>
</evidence>
<dbReference type="SMART" id="SM00744">
    <property type="entry name" value="RINGv"/>
    <property type="match status" value="1"/>
</dbReference>
<feature type="region of interest" description="Disordered" evidence="9">
    <location>
        <begin position="224"/>
        <end position="258"/>
    </location>
</feature>
<dbReference type="AlphaFoldDB" id="A0A0G4N6T2"/>
<organism evidence="11 13">
    <name type="scientific">Verticillium longisporum</name>
    <name type="common">Verticillium dahliae var. longisporum</name>
    <dbReference type="NCBI Taxonomy" id="100787"/>
    <lineage>
        <taxon>Eukaryota</taxon>
        <taxon>Fungi</taxon>
        <taxon>Dikarya</taxon>
        <taxon>Ascomycota</taxon>
        <taxon>Pezizomycotina</taxon>
        <taxon>Sordariomycetes</taxon>
        <taxon>Hypocreomycetidae</taxon>
        <taxon>Glomerellales</taxon>
        <taxon>Plectosphaerellaceae</taxon>
        <taxon>Verticillium</taxon>
    </lineage>
</organism>
<dbReference type="Proteomes" id="UP000044602">
    <property type="component" value="Unassembled WGS sequence"/>
</dbReference>
<keyword evidence="13" id="KW-1185">Reference proteome</keyword>
<evidence type="ECO:0000256" key="7">
    <source>
        <dbReference type="ARBA" id="ARBA00023136"/>
    </source>
</evidence>
<dbReference type="EMBL" id="JAEMWZ010000585">
    <property type="protein sequence ID" value="KAG7110797.1"/>
    <property type="molecule type" value="Genomic_DNA"/>
</dbReference>
<evidence type="ECO:0000256" key="2">
    <source>
        <dbReference type="ARBA" id="ARBA00022692"/>
    </source>
</evidence>
<dbReference type="OrthoDB" id="5817083at2759"/>
<dbReference type="SUPFAM" id="SSF57850">
    <property type="entry name" value="RING/U-box"/>
    <property type="match status" value="1"/>
</dbReference>
<keyword evidence="4 8" id="KW-0863">Zinc-finger</keyword>
<evidence type="ECO:0000313" key="11">
    <source>
        <dbReference type="EMBL" id="CRK42168.1"/>
    </source>
</evidence>
<dbReference type="GO" id="GO:0008270">
    <property type="term" value="F:zinc ion binding"/>
    <property type="evidence" value="ECO:0007669"/>
    <property type="project" value="UniProtKB-KW"/>
</dbReference>
<feature type="compositionally biased region" description="Low complexity" evidence="9">
    <location>
        <begin position="335"/>
        <end position="345"/>
    </location>
</feature>